<feature type="transmembrane region" description="Helical" evidence="14">
    <location>
        <begin position="1174"/>
        <end position="1195"/>
    </location>
</feature>
<feature type="transmembrane region" description="Helical" evidence="14">
    <location>
        <begin position="948"/>
        <end position="972"/>
    </location>
</feature>
<evidence type="ECO:0000256" key="9">
    <source>
        <dbReference type="ARBA" id="ARBA00023136"/>
    </source>
</evidence>
<dbReference type="InterPro" id="IPR029044">
    <property type="entry name" value="Nucleotide-diphossugar_trans"/>
</dbReference>
<dbReference type="GeneID" id="6493805"/>
<evidence type="ECO:0000256" key="4">
    <source>
        <dbReference type="ARBA" id="ARBA00022676"/>
    </source>
</evidence>
<protein>
    <recommendedName>
        <fullName evidence="2">chitin synthase</fullName>
        <ecNumber evidence="2">2.4.1.16</ecNumber>
    </recommendedName>
</protein>
<keyword evidence="10" id="KW-0325">Glycoprotein</keyword>
<dbReference type="HOGENOM" id="CLU_004002_0_0_1"/>
<feature type="transmembrane region" description="Helical" evidence="14">
    <location>
        <begin position="181"/>
        <end position="204"/>
    </location>
</feature>
<dbReference type="Proteomes" id="UP000007801">
    <property type="component" value="Unassembled WGS sequence"/>
</dbReference>
<feature type="region of interest" description="Disordered" evidence="13">
    <location>
        <begin position="1336"/>
        <end position="1395"/>
    </location>
</feature>
<feature type="compositionally biased region" description="Polar residues" evidence="13">
    <location>
        <begin position="1386"/>
        <end position="1395"/>
    </location>
</feature>
<feature type="transmembrane region" description="Helical" evidence="14">
    <location>
        <begin position="1004"/>
        <end position="1029"/>
    </location>
</feature>
<evidence type="ECO:0000256" key="11">
    <source>
        <dbReference type="ARBA" id="ARBA00046329"/>
    </source>
</evidence>
<dbReference type="InterPro" id="IPR004835">
    <property type="entry name" value="Chitin_synth"/>
</dbReference>
<comment type="subcellular location">
    <subcellularLocation>
        <location evidence="1">Cell membrane</location>
        <topology evidence="1">Multi-pass membrane protein</topology>
    </subcellularLocation>
</comment>
<keyword evidence="5 16" id="KW-0808">Transferase</keyword>
<dbReference type="Pfam" id="PF03142">
    <property type="entry name" value="Chitin_synth_2"/>
    <property type="match status" value="1"/>
</dbReference>
<evidence type="ECO:0000259" key="15">
    <source>
        <dbReference type="Pfam" id="PF23000"/>
    </source>
</evidence>
<dbReference type="FunCoup" id="B3MAJ2">
    <property type="interactions" value="44"/>
</dbReference>
<comment type="similarity">
    <text evidence="11">Belongs to the chitin synthase family. Class IV subfamily.</text>
</comment>
<dbReference type="GO" id="GO:0006031">
    <property type="term" value="P:chitin biosynthetic process"/>
    <property type="evidence" value="ECO:0007669"/>
    <property type="project" value="TreeGrafter"/>
</dbReference>
<evidence type="ECO:0000256" key="7">
    <source>
        <dbReference type="ARBA" id="ARBA00022989"/>
    </source>
</evidence>
<keyword evidence="17" id="KW-1185">Reference proteome</keyword>
<proteinExistence type="inferred from homology"/>
<dbReference type="STRING" id="7217.B3MAJ2"/>
<evidence type="ECO:0000256" key="2">
    <source>
        <dbReference type="ARBA" id="ARBA00012543"/>
    </source>
</evidence>
<feature type="transmembrane region" description="Helical" evidence="14">
    <location>
        <begin position="1115"/>
        <end position="1134"/>
    </location>
</feature>
<gene>
    <name evidence="16" type="primary">Dana\GF10938</name>
    <name evidence="16" type="synonym">dana_GLEANR_10897</name>
    <name evidence="16" type="ORF">GF10938</name>
</gene>
<keyword evidence="9 14" id="KW-0472">Membrane</keyword>
<feature type="transmembrane region" description="Helical" evidence="14">
    <location>
        <begin position="211"/>
        <end position="232"/>
    </location>
</feature>
<feature type="compositionally biased region" description="Basic and acidic residues" evidence="13">
    <location>
        <begin position="1256"/>
        <end position="1275"/>
    </location>
</feature>
<dbReference type="EC" id="2.4.1.16" evidence="2"/>
<dbReference type="SUPFAM" id="SSF53448">
    <property type="entry name" value="Nucleotide-diphospho-sugar transferases"/>
    <property type="match status" value="1"/>
</dbReference>
<dbReference type="InParanoid" id="B3MAJ2"/>
<reference evidence="16 17" key="1">
    <citation type="journal article" date="2007" name="Nature">
        <title>Evolution of genes and genomes on the Drosophila phylogeny.</title>
        <authorList>
            <consortium name="Drosophila 12 Genomes Consortium"/>
            <person name="Clark A.G."/>
            <person name="Eisen M.B."/>
            <person name="Smith D.R."/>
            <person name="Bergman C.M."/>
            <person name="Oliver B."/>
            <person name="Markow T.A."/>
            <person name="Kaufman T.C."/>
            <person name="Kellis M."/>
            <person name="Gelbart W."/>
            <person name="Iyer V.N."/>
            <person name="Pollard D.A."/>
            <person name="Sackton T.B."/>
            <person name="Larracuente A.M."/>
            <person name="Singh N.D."/>
            <person name="Abad J.P."/>
            <person name="Abt D.N."/>
            <person name="Adryan B."/>
            <person name="Aguade M."/>
            <person name="Akashi H."/>
            <person name="Anderson W.W."/>
            <person name="Aquadro C.F."/>
            <person name="Ardell D.H."/>
            <person name="Arguello R."/>
            <person name="Artieri C.G."/>
            <person name="Barbash D.A."/>
            <person name="Barker D."/>
            <person name="Barsanti P."/>
            <person name="Batterham P."/>
            <person name="Batzoglou S."/>
            <person name="Begun D."/>
            <person name="Bhutkar A."/>
            <person name="Blanco E."/>
            <person name="Bosak S.A."/>
            <person name="Bradley R.K."/>
            <person name="Brand A.D."/>
            <person name="Brent M.R."/>
            <person name="Brooks A.N."/>
            <person name="Brown R.H."/>
            <person name="Butlin R.K."/>
            <person name="Caggese C."/>
            <person name="Calvi B.R."/>
            <person name="Bernardo de Carvalho A."/>
            <person name="Caspi A."/>
            <person name="Castrezana S."/>
            <person name="Celniker S.E."/>
            <person name="Chang J.L."/>
            <person name="Chapple C."/>
            <person name="Chatterji S."/>
            <person name="Chinwalla A."/>
            <person name="Civetta A."/>
            <person name="Clifton S.W."/>
            <person name="Comeron J.M."/>
            <person name="Costello J.C."/>
            <person name="Coyne J.A."/>
            <person name="Daub J."/>
            <person name="David R.G."/>
            <person name="Delcher A.L."/>
            <person name="Delehaunty K."/>
            <person name="Do C.B."/>
            <person name="Ebling H."/>
            <person name="Edwards K."/>
            <person name="Eickbush T."/>
            <person name="Evans J.D."/>
            <person name="Filipski A."/>
            <person name="Findeiss S."/>
            <person name="Freyhult E."/>
            <person name="Fulton L."/>
            <person name="Fulton R."/>
            <person name="Garcia A.C."/>
            <person name="Gardiner A."/>
            <person name="Garfield D.A."/>
            <person name="Garvin B.E."/>
            <person name="Gibson G."/>
            <person name="Gilbert D."/>
            <person name="Gnerre S."/>
            <person name="Godfrey J."/>
            <person name="Good R."/>
            <person name="Gotea V."/>
            <person name="Gravely B."/>
            <person name="Greenberg A.J."/>
            <person name="Griffiths-Jones S."/>
            <person name="Gross S."/>
            <person name="Guigo R."/>
            <person name="Gustafson E.A."/>
            <person name="Haerty W."/>
            <person name="Hahn M.W."/>
            <person name="Halligan D.L."/>
            <person name="Halpern A.L."/>
            <person name="Halter G.M."/>
            <person name="Han M.V."/>
            <person name="Heger A."/>
            <person name="Hillier L."/>
            <person name="Hinrichs A.S."/>
            <person name="Holmes I."/>
            <person name="Hoskins R.A."/>
            <person name="Hubisz M.J."/>
            <person name="Hultmark D."/>
            <person name="Huntley M.A."/>
            <person name="Jaffe D.B."/>
            <person name="Jagadeeshan S."/>
            <person name="Jeck W.R."/>
            <person name="Johnson J."/>
            <person name="Jones C.D."/>
            <person name="Jordan W.C."/>
            <person name="Karpen G.H."/>
            <person name="Kataoka E."/>
            <person name="Keightley P.D."/>
            <person name="Kheradpour P."/>
            <person name="Kirkness E.F."/>
            <person name="Koerich L.B."/>
            <person name="Kristiansen K."/>
            <person name="Kudrna D."/>
            <person name="Kulathinal R.J."/>
            <person name="Kumar S."/>
            <person name="Kwok R."/>
            <person name="Lander E."/>
            <person name="Langley C.H."/>
            <person name="Lapoint R."/>
            <person name="Lazzaro B.P."/>
            <person name="Lee S.J."/>
            <person name="Levesque L."/>
            <person name="Li R."/>
            <person name="Lin C.F."/>
            <person name="Lin M.F."/>
            <person name="Lindblad-Toh K."/>
            <person name="Llopart A."/>
            <person name="Long M."/>
            <person name="Low L."/>
            <person name="Lozovsky E."/>
            <person name="Lu J."/>
            <person name="Luo M."/>
            <person name="Machado C.A."/>
            <person name="Makalowski W."/>
            <person name="Marzo M."/>
            <person name="Matsuda M."/>
            <person name="Matzkin L."/>
            <person name="McAllister B."/>
            <person name="McBride C.S."/>
            <person name="McKernan B."/>
            <person name="McKernan K."/>
            <person name="Mendez-Lago M."/>
            <person name="Minx P."/>
            <person name="Mollenhauer M.U."/>
            <person name="Montooth K."/>
            <person name="Mount S.M."/>
            <person name="Mu X."/>
            <person name="Myers E."/>
            <person name="Negre B."/>
            <person name="Newfeld S."/>
            <person name="Nielsen R."/>
            <person name="Noor M.A."/>
            <person name="O'Grady P."/>
            <person name="Pachter L."/>
            <person name="Papaceit M."/>
            <person name="Parisi M.J."/>
            <person name="Parisi M."/>
            <person name="Parts L."/>
            <person name="Pedersen J.S."/>
            <person name="Pesole G."/>
            <person name="Phillippy A.M."/>
            <person name="Ponting C.P."/>
            <person name="Pop M."/>
            <person name="Porcelli D."/>
            <person name="Powell J.R."/>
            <person name="Prohaska S."/>
            <person name="Pruitt K."/>
            <person name="Puig M."/>
            <person name="Quesneville H."/>
            <person name="Ram K.R."/>
            <person name="Rand D."/>
            <person name="Rasmussen M.D."/>
            <person name="Reed L.K."/>
            <person name="Reenan R."/>
            <person name="Reily A."/>
            <person name="Remington K.A."/>
            <person name="Rieger T.T."/>
            <person name="Ritchie M.G."/>
            <person name="Robin C."/>
            <person name="Rogers Y.H."/>
            <person name="Rohde C."/>
            <person name="Rozas J."/>
            <person name="Rubenfield M.J."/>
            <person name="Ruiz A."/>
            <person name="Russo S."/>
            <person name="Salzberg S.L."/>
            <person name="Sanchez-Gracia A."/>
            <person name="Saranga D.J."/>
            <person name="Sato H."/>
            <person name="Schaeffer S.W."/>
            <person name="Schatz M.C."/>
            <person name="Schlenke T."/>
            <person name="Schwartz R."/>
            <person name="Segarra C."/>
            <person name="Singh R.S."/>
            <person name="Sirot L."/>
            <person name="Sirota M."/>
            <person name="Sisneros N.B."/>
            <person name="Smith C.D."/>
            <person name="Smith T.F."/>
            <person name="Spieth J."/>
            <person name="Stage D.E."/>
            <person name="Stark A."/>
            <person name="Stephan W."/>
            <person name="Strausberg R.L."/>
            <person name="Strempel S."/>
            <person name="Sturgill D."/>
            <person name="Sutton G."/>
            <person name="Sutton G.G."/>
            <person name="Tao W."/>
            <person name="Teichmann S."/>
            <person name="Tobari Y.N."/>
            <person name="Tomimura Y."/>
            <person name="Tsolas J.M."/>
            <person name="Valente V.L."/>
            <person name="Venter E."/>
            <person name="Venter J.C."/>
            <person name="Vicario S."/>
            <person name="Vieira F.G."/>
            <person name="Vilella A.J."/>
            <person name="Villasante A."/>
            <person name="Walenz B."/>
            <person name="Wang J."/>
            <person name="Wasserman M."/>
            <person name="Watts T."/>
            <person name="Wilson D."/>
            <person name="Wilson R.K."/>
            <person name="Wing R.A."/>
            <person name="Wolfner M.F."/>
            <person name="Wong A."/>
            <person name="Wong G.K."/>
            <person name="Wu C.I."/>
            <person name="Wu G."/>
            <person name="Yamamoto D."/>
            <person name="Yang H.P."/>
            <person name="Yang S.P."/>
            <person name="Yorke J.A."/>
            <person name="Yoshida K."/>
            <person name="Zdobnov E."/>
            <person name="Zhang P."/>
            <person name="Zhang Y."/>
            <person name="Zimin A.V."/>
            <person name="Baldwin J."/>
            <person name="Abdouelleil A."/>
            <person name="Abdulkadir J."/>
            <person name="Abebe A."/>
            <person name="Abera B."/>
            <person name="Abreu J."/>
            <person name="Acer S.C."/>
            <person name="Aftuck L."/>
            <person name="Alexander A."/>
            <person name="An P."/>
            <person name="Anderson E."/>
            <person name="Anderson S."/>
            <person name="Arachi H."/>
            <person name="Azer M."/>
            <person name="Bachantsang P."/>
            <person name="Barry A."/>
            <person name="Bayul T."/>
            <person name="Berlin A."/>
            <person name="Bessette D."/>
            <person name="Bloom T."/>
            <person name="Blye J."/>
            <person name="Boguslavskiy L."/>
            <person name="Bonnet C."/>
            <person name="Boukhgalter B."/>
            <person name="Bourzgui I."/>
            <person name="Brown A."/>
            <person name="Cahill P."/>
            <person name="Channer S."/>
            <person name="Cheshatsang Y."/>
            <person name="Chuda L."/>
            <person name="Citroen M."/>
            <person name="Collymore A."/>
            <person name="Cooke P."/>
            <person name="Costello M."/>
            <person name="D'Aco K."/>
            <person name="Daza R."/>
            <person name="De Haan G."/>
            <person name="DeGray S."/>
            <person name="DeMaso C."/>
            <person name="Dhargay N."/>
            <person name="Dooley K."/>
            <person name="Dooley E."/>
            <person name="Doricent M."/>
            <person name="Dorje P."/>
            <person name="Dorjee K."/>
            <person name="Dupes A."/>
            <person name="Elong R."/>
            <person name="Falk J."/>
            <person name="Farina A."/>
            <person name="Faro S."/>
            <person name="Ferguson D."/>
            <person name="Fisher S."/>
            <person name="Foley C.D."/>
            <person name="Franke A."/>
            <person name="Friedrich D."/>
            <person name="Gadbois L."/>
            <person name="Gearin G."/>
            <person name="Gearin C.R."/>
            <person name="Giannoukos G."/>
            <person name="Goode T."/>
            <person name="Graham J."/>
            <person name="Grandbois E."/>
            <person name="Grewal S."/>
            <person name="Gyaltsen K."/>
            <person name="Hafez N."/>
            <person name="Hagos B."/>
            <person name="Hall J."/>
            <person name="Henson C."/>
            <person name="Hollinger A."/>
            <person name="Honan T."/>
            <person name="Huard M.D."/>
            <person name="Hughes L."/>
            <person name="Hurhula B."/>
            <person name="Husby M.E."/>
            <person name="Kamat A."/>
            <person name="Kanga B."/>
            <person name="Kashin S."/>
            <person name="Khazanovich D."/>
            <person name="Kisner P."/>
            <person name="Lance K."/>
            <person name="Lara M."/>
            <person name="Lee W."/>
            <person name="Lennon N."/>
            <person name="Letendre F."/>
            <person name="LeVine R."/>
            <person name="Lipovsky A."/>
            <person name="Liu X."/>
            <person name="Liu J."/>
            <person name="Liu S."/>
            <person name="Lokyitsang T."/>
            <person name="Lokyitsang Y."/>
            <person name="Lubonja R."/>
            <person name="Lui A."/>
            <person name="MacDonald P."/>
            <person name="Magnisalis V."/>
            <person name="Maru K."/>
            <person name="Matthews C."/>
            <person name="McCusker W."/>
            <person name="McDonough S."/>
            <person name="Mehta T."/>
            <person name="Meldrim J."/>
            <person name="Meneus L."/>
            <person name="Mihai O."/>
            <person name="Mihalev A."/>
            <person name="Mihova T."/>
            <person name="Mittelman R."/>
            <person name="Mlenga V."/>
            <person name="Montmayeur A."/>
            <person name="Mulrain L."/>
            <person name="Navidi A."/>
            <person name="Naylor J."/>
            <person name="Negash T."/>
            <person name="Nguyen T."/>
            <person name="Nguyen N."/>
            <person name="Nicol R."/>
            <person name="Norbu C."/>
            <person name="Norbu N."/>
            <person name="Novod N."/>
            <person name="O'Neill B."/>
            <person name="Osman S."/>
            <person name="Markiewicz E."/>
            <person name="Oyono O.L."/>
            <person name="Patti C."/>
            <person name="Phunkhang P."/>
            <person name="Pierre F."/>
            <person name="Priest M."/>
            <person name="Raghuraman S."/>
            <person name="Rege F."/>
            <person name="Reyes R."/>
            <person name="Rise C."/>
            <person name="Rogov P."/>
            <person name="Ross K."/>
            <person name="Ryan E."/>
            <person name="Settipalli S."/>
            <person name="Shea T."/>
            <person name="Sherpa N."/>
            <person name="Shi L."/>
            <person name="Shih D."/>
            <person name="Sparrow T."/>
            <person name="Spaulding J."/>
            <person name="Stalker J."/>
            <person name="Stange-Thomann N."/>
            <person name="Stavropoulos S."/>
            <person name="Stone C."/>
            <person name="Strader C."/>
            <person name="Tesfaye S."/>
            <person name="Thomson T."/>
            <person name="Thoulutsang Y."/>
            <person name="Thoulutsang D."/>
            <person name="Topham K."/>
            <person name="Topping I."/>
            <person name="Tsamla T."/>
            <person name="Vassiliev H."/>
            <person name="Vo A."/>
            <person name="Wangchuk T."/>
            <person name="Wangdi T."/>
            <person name="Weiand M."/>
            <person name="Wilkinson J."/>
            <person name="Wilson A."/>
            <person name="Yadav S."/>
            <person name="Young G."/>
            <person name="Yu Q."/>
            <person name="Zembek L."/>
            <person name="Zhong D."/>
            <person name="Zimmer A."/>
            <person name="Zwirko Z."/>
            <person name="Jaffe D.B."/>
            <person name="Alvarez P."/>
            <person name="Brockman W."/>
            <person name="Butler J."/>
            <person name="Chin C."/>
            <person name="Gnerre S."/>
            <person name="Grabherr M."/>
            <person name="Kleber M."/>
            <person name="Mauceli E."/>
            <person name="MacCallum I."/>
        </authorList>
    </citation>
    <scope>NUCLEOTIDE SEQUENCE [LARGE SCALE GENOMIC DNA]</scope>
    <source>
        <strain evidence="17">Tucson 14024-0371.13</strain>
    </source>
</reference>
<dbReference type="InterPro" id="IPR055120">
    <property type="entry name" value="Chs-1/2_IV_N"/>
</dbReference>
<keyword evidence="7 14" id="KW-1133">Transmembrane helix</keyword>
<name>B3MAJ2_DROAN</name>
<feature type="transmembrane region" description="Helical" evidence="14">
    <location>
        <begin position="382"/>
        <end position="403"/>
    </location>
</feature>
<evidence type="ECO:0000256" key="6">
    <source>
        <dbReference type="ARBA" id="ARBA00022692"/>
    </source>
</evidence>
<dbReference type="CTD" id="563347"/>
<dbReference type="FunFam" id="3.90.550.10:FF:000139">
    <property type="entry name" value="Chitin synthase 8"/>
    <property type="match status" value="1"/>
</dbReference>
<sequence length="1395" mass="159720">MSGDYETGGYYCHNRMLHDQPALWDSFQDPPSKKASGSDADWKKLQFLLKLFKLFVYLLVFVVILATSVLANLVYLYMAGNSSGSGPRVQVCTKYLLQTGEAIAARNRLDQIAWVWALVFAFAAPELFTFLRALRICMFKRERRPSRLEVGLVTLFEILHVVGLALLTFTVLPALDVTRGAMLNCCVCFVPALLNLLTGTWLHWKSVNSAVLFLSILALIAQGSVFLVWPALSDKLELRLLVLPLLLISFRWWENFASPHDGIAKIIRTIRCTRSRYHTYLYLAPLKVVVFAGVGFLLHGQNFFSYFSLFLDAWRPHLITLVKTAGGDSNALNATQLANSSVRTSMQSSPNAMVYALAVQVGAAYLCHVFGKFACKIKIQVFSCTLPLTLAGPVTVCLATFLAQLRATDPCALHGLLPDYLGLRALGENLEELGHACLEWALWLWPLWWLAQVWTCLHIWQPRNDKNAPTEKLYVCPWYCGLLVDQCSMMNRRIVDWSEEYLAIKSERPAPSDPKLVEMEDMKANWEIREEDKVPQLIVCATMWHETEDEMMEFLKSILRLDEDQCARRMARTYLTADDEYYELETNIFFDDAFVLDPQKCENKHNPPINDYVKILINTIDKAAFEVYGVNIRIKPPLKINTPYGGRLVWTLPGRTKMVAHLKNKDKIRHKKRWSQVMYMYYLLGHRIMDTVHLHPRRKAVIAENTFILALDGDIDFQPRAVHLLIDRMKAVEELGAACGRIHPVGRGPMVWYQRFEYAIGHWLQKATEHVIGCVLCSPGCFSLFRASALMENSVMKRYTMISSEAMKMVQYDQGEDRWLCTLLLKAGSRVEYCAASDAYTHAPESFNEFYNQRRRWVPSTIANIFDILADAKTVVRKNNSISTMYVWYQGMLMIGTVLGPGTIFLMMVGALVAVFNIDIWTAFLWNFFPILLFILSCVYLKQKYQLLIAFVISATYCLVMMAVLIGIIVQMLEDGPLAPASLFFLLVAVQITIAGFMHPQEFWALLCGVIYYITIPSMYMLLMIYSVFNMNDVSWGTREAPTIKDDDQETSNGAKIFPPGWLDDPLLVKSDLGEISLMENRFWKDVIKKYLKPLELSREQKQLMDDGLKELRNMIAFAFVMVNAIFVLIVFLLQLKKEFLHLNWPIDPSDFITFDRDNLQVDIYRQYKELDPIGLCFVIFFGLILIIQFIAMFFHRFATLCQLLATTPVDWFRSNGQFTDEDAAHELKGSAVNIARKLQRPKRLFEEDDEEEPHYDEVSSHRREGSGEYRESSHRRQTIWRLTENRNRSQSDYSNLVFNFKRRFLGEEDLNLGNLPLNRKSVKLFQDRRSKVRADVKAAATPGGTPTPKAGTRPPVVSVNPLPNCSGPGNLEAYDNGGYEDTEYYPQNLNRNSK</sequence>
<evidence type="ECO:0000256" key="5">
    <source>
        <dbReference type="ARBA" id="ARBA00022679"/>
    </source>
</evidence>
<evidence type="ECO:0000256" key="10">
    <source>
        <dbReference type="ARBA" id="ARBA00023180"/>
    </source>
</evidence>
<feature type="transmembrane region" description="Helical" evidence="14">
    <location>
        <begin position="113"/>
        <end position="131"/>
    </location>
</feature>
<evidence type="ECO:0000256" key="13">
    <source>
        <dbReference type="SAM" id="MobiDB-lite"/>
    </source>
</evidence>
<dbReference type="EMBL" id="CH902618">
    <property type="protein sequence ID" value="EDV41279.1"/>
    <property type="molecule type" value="Genomic_DNA"/>
</dbReference>
<dbReference type="Pfam" id="PF23000">
    <property type="entry name" value="ChitinSynthase_IV_N"/>
    <property type="match status" value="1"/>
</dbReference>
<evidence type="ECO:0000313" key="17">
    <source>
        <dbReference type="Proteomes" id="UP000007801"/>
    </source>
</evidence>
<evidence type="ECO:0000256" key="3">
    <source>
        <dbReference type="ARBA" id="ARBA00022475"/>
    </source>
</evidence>
<comment type="catalytic activity">
    <reaction evidence="12">
        <text>[(1-&gt;4)-N-acetyl-beta-D-glucosaminyl](n) + UDP-N-acetyl-alpha-D-glucosamine = [(1-&gt;4)-N-acetyl-beta-D-glucosaminyl](n+1) + UDP + H(+)</text>
        <dbReference type="Rhea" id="RHEA:16637"/>
        <dbReference type="Rhea" id="RHEA-COMP:9593"/>
        <dbReference type="Rhea" id="RHEA-COMP:9595"/>
        <dbReference type="ChEBI" id="CHEBI:15378"/>
        <dbReference type="ChEBI" id="CHEBI:17029"/>
        <dbReference type="ChEBI" id="CHEBI:57705"/>
        <dbReference type="ChEBI" id="CHEBI:58223"/>
        <dbReference type="EC" id="2.4.1.16"/>
    </reaction>
</comment>
<dbReference type="OrthoDB" id="370884at2759"/>
<feature type="transmembrane region" description="Helical" evidence="14">
    <location>
        <begin position="978"/>
        <end position="997"/>
    </location>
</feature>
<keyword evidence="3" id="KW-1003">Cell membrane</keyword>
<dbReference type="OMA" id="TINIWTA"/>
<organism evidence="16 17">
    <name type="scientific">Drosophila ananassae</name>
    <name type="common">Fruit fly</name>
    <dbReference type="NCBI Taxonomy" id="7217"/>
    <lineage>
        <taxon>Eukaryota</taxon>
        <taxon>Metazoa</taxon>
        <taxon>Ecdysozoa</taxon>
        <taxon>Arthropoda</taxon>
        <taxon>Hexapoda</taxon>
        <taxon>Insecta</taxon>
        <taxon>Pterygota</taxon>
        <taxon>Neoptera</taxon>
        <taxon>Endopterygota</taxon>
        <taxon>Diptera</taxon>
        <taxon>Brachycera</taxon>
        <taxon>Muscomorpha</taxon>
        <taxon>Ephydroidea</taxon>
        <taxon>Drosophilidae</taxon>
        <taxon>Drosophila</taxon>
        <taxon>Sophophora</taxon>
    </lineage>
</organism>
<evidence type="ECO:0000256" key="1">
    <source>
        <dbReference type="ARBA" id="ARBA00004651"/>
    </source>
</evidence>
<keyword evidence="6 14" id="KW-0812">Transmembrane</keyword>
<feature type="transmembrane region" description="Helical" evidence="14">
    <location>
        <begin position="152"/>
        <end position="175"/>
    </location>
</feature>
<feature type="transmembrane region" description="Helical" evidence="14">
    <location>
        <begin position="352"/>
        <end position="370"/>
    </location>
</feature>
<dbReference type="GO" id="GO:0004100">
    <property type="term" value="F:chitin synthase activity"/>
    <property type="evidence" value="ECO:0007669"/>
    <property type="project" value="UniProtKB-EC"/>
</dbReference>
<dbReference type="PANTHER" id="PTHR22914">
    <property type="entry name" value="CHITIN SYNTHASE"/>
    <property type="match status" value="1"/>
</dbReference>
<dbReference type="KEGG" id="dan:6493805"/>
<feature type="transmembrane region" description="Helical" evidence="14">
    <location>
        <begin position="54"/>
        <end position="78"/>
    </location>
</feature>
<dbReference type="eggNOG" id="KOG2571">
    <property type="taxonomic scope" value="Eukaryota"/>
</dbReference>
<accession>B3MAJ2</accession>
<dbReference type="PhylomeDB" id="B3MAJ2"/>
<feature type="domain" description="Chitin synthase chs-1/2 N-terminal putative transporter" evidence="15">
    <location>
        <begin position="48"/>
        <end position="256"/>
    </location>
</feature>
<dbReference type="CDD" id="cd04190">
    <property type="entry name" value="Chitin_synth_C"/>
    <property type="match status" value="1"/>
</dbReference>
<feature type="transmembrane region" description="Helical" evidence="14">
    <location>
        <begin position="920"/>
        <end position="941"/>
    </location>
</feature>
<keyword evidence="4 16" id="KW-0328">Glycosyltransferase</keyword>
<evidence type="ECO:0000256" key="8">
    <source>
        <dbReference type="ARBA" id="ARBA00023054"/>
    </source>
</evidence>
<dbReference type="GO" id="GO:0005886">
    <property type="term" value="C:plasma membrane"/>
    <property type="evidence" value="ECO:0007669"/>
    <property type="project" value="UniProtKB-SubCell"/>
</dbReference>
<evidence type="ECO:0000256" key="14">
    <source>
        <dbReference type="SAM" id="Phobius"/>
    </source>
</evidence>
<feature type="transmembrane region" description="Helical" evidence="14">
    <location>
        <begin position="277"/>
        <end position="298"/>
    </location>
</feature>
<evidence type="ECO:0000313" key="16">
    <source>
        <dbReference type="EMBL" id="EDV41279.1"/>
    </source>
</evidence>
<feature type="compositionally biased region" description="Low complexity" evidence="13">
    <location>
        <begin position="1338"/>
        <end position="1353"/>
    </location>
</feature>
<feature type="region of interest" description="Disordered" evidence="13">
    <location>
        <begin position="1244"/>
        <end position="1277"/>
    </location>
</feature>
<dbReference type="PANTHER" id="PTHR22914:SF14">
    <property type="entry name" value="CHITIN SYNTHASE"/>
    <property type="match status" value="1"/>
</dbReference>
<keyword evidence="8" id="KW-0175">Coiled coil</keyword>
<evidence type="ECO:0000256" key="12">
    <source>
        <dbReference type="ARBA" id="ARBA00048014"/>
    </source>
</evidence>
<feature type="transmembrane region" description="Helical" evidence="14">
    <location>
        <begin position="238"/>
        <end position="256"/>
    </location>
</feature>
<feature type="transmembrane region" description="Helical" evidence="14">
    <location>
        <begin position="887"/>
        <end position="914"/>
    </location>
</feature>